<dbReference type="PRINTS" id="PR01035">
    <property type="entry name" value="TCRTETA"/>
</dbReference>
<keyword evidence="6 7" id="KW-0472">Membrane</keyword>
<dbReference type="InterPro" id="IPR036259">
    <property type="entry name" value="MFS_trans_sf"/>
</dbReference>
<evidence type="ECO:0000256" key="2">
    <source>
        <dbReference type="ARBA" id="ARBA00022448"/>
    </source>
</evidence>
<dbReference type="InterPro" id="IPR001958">
    <property type="entry name" value="Tet-R_TetA/multi-R_MdtG-like"/>
</dbReference>
<dbReference type="Gene3D" id="1.20.1250.20">
    <property type="entry name" value="MFS general substrate transporter like domains"/>
    <property type="match status" value="1"/>
</dbReference>
<dbReference type="PROSITE" id="PS50850">
    <property type="entry name" value="MFS"/>
    <property type="match status" value="1"/>
</dbReference>
<feature type="domain" description="Major facilitator superfamily (MFS) profile" evidence="8">
    <location>
        <begin position="11"/>
        <end position="395"/>
    </location>
</feature>
<evidence type="ECO:0000313" key="9">
    <source>
        <dbReference type="EMBL" id="MBP2326661.1"/>
    </source>
</evidence>
<feature type="transmembrane region" description="Helical" evidence="7">
    <location>
        <begin position="101"/>
        <end position="123"/>
    </location>
</feature>
<evidence type="ECO:0000256" key="6">
    <source>
        <dbReference type="ARBA" id="ARBA00023136"/>
    </source>
</evidence>
<evidence type="ECO:0000259" key="8">
    <source>
        <dbReference type="PROSITE" id="PS50850"/>
    </source>
</evidence>
<feature type="transmembrane region" description="Helical" evidence="7">
    <location>
        <begin position="165"/>
        <end position="184"/>
    </location>
</feature>
<evidence type="ECO:0000313" key="10">
    <source>
        <dbReference type="Proteomes" id="UP001519332"/>
    </source>
</evidence>
<evidence type="ECO:0000256" key="4">
    <source>
        <dbReference type="ARBA" id="ARBA00022692"/>
    </source>
</evidence>
<dbReference type="Pfam" id="PF07690">
    <property type="entry name" value="MFS_1"/>
    <property type="match status" value="1"/>
</dbReference>
<comment type="caution">
    <text evidence="9">The sequence shown here is derived from an EMBL/GenBank/DDBJ whole genome shotgun (WGS) entry which is preliminary data.</text>
</comment>
<keyword evidence="4 7" id="KW-0812">Transmembrane</keyword>
<feature type="transmembrane region" description="Helical" evidence="7">
    <location>
        <begin position="42"/>
        <end position="65"/>
    </location>
</feature>
<feature type="transmembrane region" description="Helical" evidence="7">
    <location>
        <begin position="12"/>
        <end position="36"/>
    </location>
</feature>
<sequence length="410" mass="42746">MTAPTRAPLLARLLVCGGGIMSLANSITIPFLAIYLGRELGLGPATIGLLIGSSVFFSILAGFLGGTLSDIFGRAPVLLLSLSGAVLALIGFSLARDVAVIFAANAVMALSTSSFSPVAKALLSDLLPAADRVRWFSYQYLVINIGYAAGPLLGVYAGLSGGRSAFLVAAAGYGVYLAVMAVVIRVTRPVASTEQAETTGVVNRFLGSVRAVGSDVRLLCFLVAGLLLEAVHLRVSALLAQDLDLSFTDGAEILAAVMTANAVTVVVFQLFASRIVLRFDPVTAIVIGGVLLFAGMAGFAFAPSLWWFVAAMVVFSIGETFIVPSEFAIIDRIAPEARRGSYFGAQSFSQLGGFVGPYLGGLLLAGWNGTVMFLGVGSLALLSVTFYLIVGRRVTGLMQRPAKREAVKSS</sequence>
<comment type="subcellular location">
    <subcellularLocation>
        <location evidence="1">Cell membrane</location>
        <topology evidence="1">Multi-pass membrane protein</topology>
    </subcellularLocation>
</comment>
<evidence type="ECO:0000256" key="3">
    <source>
        <dbReference type="ARBA" id="ARBA00022475"/>
    </source>
</evidence>
<feature type="transmembrane region" description="Helical" evidence="7">
    <location>
        <begin position="342"/>
        <end position="365"/>
    </location>
</feature>
<dbReference type="PANTHER" id="PTHR23517">
    <property type="entry name" value="RESISTANCE PROTEIN MDTM, PUTATIVE-RELATED-RELATED"/>
    <property type="match status" value="1"/>
</dbReference>
<feature type="transmembrane region" description="Helical" evidence="7">
    <location>
        <begin position="371"/>
        <end position="390"/>
    </location>
</feature>
<feature type="transmembrane region" description="Helical" evidence="7">
    <location>
        <begin position="135"/>
        <end position="159"/>
    </location>
</feature>
<keyword evidence="5 7" id="KW-1133">Transmembrane helix</keyword>
<keyword evidence="10" id="KW-1185">Reference proteome</keyword>
<evidence type="ECO:0000256" key="7">
    <source>
        <dbReference type="SAM" id="Phobius"/>
    </source>
</evidence>
<protein>
    <submittedName>
        <fullName evidence="9">MFS family permease</fullName>
    </submittedName>
</protein>
<feature type="transmembrane region" description="Helical" evidence="7">
    <location>
        <begin position="284"/>
        <end position="302"/>
    </location>
</feature>
<dbReference type="EMBL" id="JAGINW010000001">
    <property type="protein sequence ID" value="MBP2326661.1"/>
    <property type="molecule type" value="Genomic_DNA"/>
</dbReference>
<evidence type="ECO:0000256" key="1">
    <source>
        <dbReference type="ARBA" id="ARBA00004651"/>
    </source>
</evidence>
<organism evidence="9 10">
    <name type="scientific">Kibdelosporangium banguiense</name>
    <dbReference type="NCBI Taxonomy" id="1365924"/>
    <lineage>
        <taxon>Bacteria</taxon>
        <taxon>Bacillati</taxon>
        <taxon>Actinomycetota</taxon>
        <taxon>Actinomycetes</taxon>
        <taxon>Pseudonocardiales</taxon>
        <taxon>Pseudonocardiaceae</taxon>
        <taxon>Kibdelosporangium</taxon>
    </lineage>
</organism>
<dbReference type="PANTHER" id="PTHR23517:SF3">
    <property type="entry name" value="INTEGRAL MEMBRANE TRANSPORT PROTEIN"/>
    <property type="match status" value="1"/>
</dbReference>
<reference evidence="9 10" key="1">
    <citation type="submission" date="2021-03" db="EMBL/GenBank/DDBJ databases">
        <title>Sequencing the genomes of 1000 actinobacteria strains.</title>
        <authorList>
            <person name="Klenk H.-P."/>
        </authorList>
    </citation>
    <scope>NUCLEOTIDE SEQUENCE [LARGE SCALE GENOMIC DNA]</scope>
    <source>
        <strain evidence="9 10">DSM 46670</strain>
    </source>
</reference>
<accession>A0ABS4TQG3</accession>
<keyword evidence="3" id="KW-1003">Cell membrane</keyword>
<evidence type="ECO:0000256" key="5">
    <source>
        <dbReference type="ARBA" id="ARBA00022989"/>
    </source>
</evidence>
<dbReference type="RefSeq" id="WP_209643703.1">
    <property type="nucleotide sequence ID" value="NZ_JAGINW010000001.1"/>
</dbReference>
<dbReference type="InterPro" id="IPR020846">
    <property type="entry name" value="MFS_dom"/>
</dbReference>
<keyword evidence="2" id="KW-0813">Transport</keyword>
<proteinExistence type="predicted"/>
<name>A0ABS4TQG3_9PSEU</name>
<feature type="transmembrane region" description="Helical" evidence="7">
    <location>
        <begin position="77"/>
        <end position="95"/>
    </location>
</feature>
<feature type="transmembrane region" description="Helical" evidence="7">
    <location>
        <begin position="308"/>
        <end position="330"/>
    </location>
</feature>
<feature type="transmembrane region" description="Helical" evidence="7">
    <location>
        <begin position="216"/>
        <end position="233"/>
    </location>
</feature>
<dbReference type="InterPro" id="IPR011701">
    <property type="entry name" value="MFS"/>
</dbReference>
<dbReference type="InterPro" id="IPR050171">
    <property type="entry name" value="MFS_Transporters"/>
</dbReference>
<gene>
    <name evidence="9" type="ORF">JOF56_007046</name>
</gene>
<feature type="transmembrane region" description="Helical" evidence="7">
    <location>
        <begin position="253"/>
        <end position="272"/>
    </location>
</feature>
<dbReference type="Proteomes" id="UP001519332">
    <property type="component" value="Unassembled WGS sequence"/>
</dbReference>
<dbReference type="SUPFAM" id="SSF103473">
    <property type="entry name" value="MFS general substrate transporter"/>
    <property type="match status" value="1"/>
</dbReference>